<evidence type="ECO:0000313" key="4">
    <source>
        <dbReference type="Proteomes" id="UP001154078"/>
    </source>
</evidence>
<name>A0A9P0BF44_BRAAE</name>
<accession>A0A9P0BF44</accession>
<feature type="compositionally biased region" description="Basic and acidic residues" evidence="2">
    <location>
        <begin position="131"/>
        <end position="140"/>
    </location>
</feature>
<evidence type="ECO:0000313" key="3">
    <source>
        <dbReference type="EMBL" id="CAH0561821.1"/>
    </source>
</evidence>
<feature type="region of interest" description="Disordered" evidence="2">
    <location>
        <begin position="276"/>
        <end position="355"/>
    </location>
</feature>
<feature type="compositionally biased region" description="Polar residues" evidence="2">
    <location>
        <begin position="1"/>
        <end position="13"/>
    </location>
</feature>
<feature type="coiled-coil region" evidence="1">
    <location>
        <begin position="689"/>
        <end position="727"/>
    </location>
</feature>
<feature type="region of interest" description="Disordered" evidence="2">
    <location>
        <begin position="750"/>
        <end position="803"/>
    </location>
</feature>
<feature type="region of interest" description="Disordered" evidence="2">
    <location>
        <begin position="1"/>
        <end position="111"/>
    </location>
</feature>
<feature type="compositionally biased region" description="Low complexity" evidence="2">
    <location>
        <begin position="873"/>
        <end position="894"/>
    </location>
</feature>
<keyword evidence="4" id="KW-1185">Reference proteome</keyword>
<feature type="region of interest" description="Disordered" evidence="2">
    <location>
        <begin position="870"/>
        <end position="908"/>
    </location>
</feature>
<protein>
    <submittedName>
        <fullName evidence="3">Uncharacterized protein</fullName>
    </submittedName>
</protein>
<feature type="compositionally biased region" description="Basic and acidic residues" evidence="2">
    <location>
        <begin position="607"/>
        <end position="630"/>
    </location>
</feature>
<feature type="region of interest" description="Disordered" evidence="2">
    <location>
        <begin position="586"/>
        <end position="671"/>
    </location>
</feature>
<keyword evidence="1" id="KW-0175">Coiled coil</keyword>
<dbReference type="Proteomes" id="UP001154078">
    <property type="component" value="Chromosome 8"/>
</dbReference>
<dbReference type="OrthoDB" id="5917823at2759"/>
<feature type="compositionally biased region" description="Basic and acidic residues" evidence="2">
    <location>
        <begin position="76"/>
        <end position="89"/>
    </location>
</feature>
<proteinExistence type="predicted"/>
<dbReference type="AlphaFoldDB" id="A0A9P0BF44"/>
<gene>
    <name evidence="3" type="ORF">MELIAE_LOCUS11140</name>
</gene>
<reference evidence="3" key="1">
    <citation type="submission" date="2021-12" db="EMBL/GenBank/DDBJ databases">
        <authorList>
            <person name="King R."/>
        </authorList>
    </citation>
    <scope>NUCLEOTIDE SEQUENCE</scope>
</reference>
<evidence type="ECO:0000256" key="2">
    <source>
        <dbReference type="SAM" id="MobiDB-lite"/>
    </source>
</evidence>
<organism evidence="3 4">
    <name type="scientific">Brassicogethes aeneus</name>
    <name type="common">Rape pollen beetle</name>
    <name type="synonym">Meligethes aeneus</name>
    <dbReference type="NCBI Taxonomy" id="1431903"/>
    <lineage>
        <taxon>Eukaryota</taxon>
        <taxon>Metazoa</taxon>
        <taxon>Ecdysozoa</taxon>
        <taxon>Arthropoda</taxon>
        <taxon>Hexapoda</taxon>
        <taxon>Insecta</taxon>
        <taxon>Pterygota</taxon>
        <taxon>Neoptera</taxon>
        <taxon>Endopterygota</taxon>
        <taxon>Coleoptera</taxon>
        <taxon>Polyphaga</taxon>
        <taxon>Cucujiformia</taxon>
        <taxon>Nitidulidae</taxon>
        <taxon>Meligethinae</taxon>
        <taxon>Brassicogethes</taxon>
    </lineage>
</organism>
<feature type="compositionally biased region" description="Polar residues" evidence="2">
    <location>
        <begin position="90"/>
        <end position="99"/>
    </location>
</feature>
<feature type="compositionally biased region" description="Basic and acidic residues" evidence="2">
    <location>
        <begin position="750"/>
        <end position="760"/>
    </location>
</feature>
<feature type="region of interest" description="Disordered" evidence="2">
    <location>
        <begin position="131"/>
        <end position="172"/>
    </location>
</feature>
<evidence type="ECO:0000256" key="1">
    <source>
        <dbReference type="SAM" id="Coils"/>
    </source>
</evidence>
<feature type="compositionally biased region" description="Basic and acidic residues" evidence="2">
    <location>
        <begin position="276"/>
        <end position="307"/>
    </location>
</feature>
<feature type="region of interest" description="Disordered" evidence="2">
    <location>
        <begin position="419"/>
        <end position="487"/>
    </location>
</feature>
<feature type="compositionally biased region" description="Polar residues" evidence="2">
    <location>
        <begin position="50"/>
        <end position="74"/>
    </location>
</feature>
<dbReference type="EMBL" id="OV121139">
    <property type="protein sequence ID" value="CAH0561821.1"/>
    <property type="molecule type" value="Genomic_DNA"/>
</dbReference>
<feature type="compositionally biased region" description="Polar residues" evidence="2">
    <location>
        <begin position="632"/>
        <end position="644"/>
    </location>
</feature>
<sequence length="908" mass="104674">MGNIGSQSGNISPKNVLEEQWAHSFPRTQPRLQQHKVLPERDSRQKLRHTNNGEILQSGGTISGRPNFNRSLSMIDSRHDEANSRRQDEYTSPSRMYKSNQRDPLHKSGNKYTNLQNRHQAQNTNHEKMKRFGSEPDLRYSTHVTPQGQEMQERSRAKKKYKAPAPPNPRKVEMEWDDHLRKQRLFKTQAETKNSHSSPVNKQLREVKLNDEIQADLRSNRLSLPETKMPSTVEFQEELKEATKRLRYSRQEDNSNKLKTLDPSIHDKEFRRKLREMQEDNLTRDEPSGKECSSEEKSPIPKPKEQPKTFYFGMDQPANQMEYQNDIIEHFTSKLHPNKKISTTSESDLSSEPEMDDCQISKAGIDLQLRPMLPKKQLEIPRFSPAAAWKLLSTIDTNDPATSTIASDDSPVFIEDRIEKYSRPPPPTVQLGPRSSNDKSGDSGISGDAPGGFEDSQENLLNARNGDFRPQDISWTPQQDLEDDSSLEEGVINSLENTREYQKKPHVFSLSLPRDNHLASYLVENNTQSTTHLQKLKRSVSGVLNNLSQTKKPSSINQDQNENWFLSKSAPNSLNNVPNSLELKTTQKEDVSQSLGRVMYLPDLDSNPERNRSRAKEDMRERSRSAERSRANNQLSVFSKSCENISKESNVRPENLQDPPKQSEWKNSRKPKKFTFQSTVRQIERKRLAEKLSREAERKEHQRLRELEAMQRVEEEFQKKRAREKANIRQQLRLYSLDEPWTSLPPNIELKDEIPVRQEPDGAVSSATSSPPLATKTPEYIKKKQKAKLRTSSESSEENKLKTPATQILSEFRQPQREYKEFRGNGRYLNELNENSRQTTTIHPQVIYNMPKAKGQNGKKVSSTNYRKDFAHGVKSNRSVGSSNSEESLSRNNSPRLYHNKYAPITRF</sequence>